<sequence>MAVRRTELLGIAVVACGLFAGACTVTESVKGTLDNITDFTSSTTPGAWSQDGLLRAEHRQIIFATYNYESVKRDIARGEGEHLASLATLLGVAENRSQEFGLLAQARYTEVESPKTSPEEMLTSMRAIVRDHPELVLVADAR</sequence>
<name>A0A1W1I6Q8_9BACT</name>
<dbReference type="RefSeq" id="WP_172834291.1">
    <property type="nucleotide sequence ID" value="NZ_LT828648.1"/>
</dbReference>
<dbReference type="EMBL" id="LT828648">
    <property type="protein sequence ID" value="SLM48665.1"/>
    <property type="molecule type" value="Genomic_DNA"/>
</dbReference>
<organism evidence="1 2">
    <name type="scientific">Nitrospira japonica</name>
    <dbReference type="NCBI Taxonomy" id="1325564"/>
    <lineage>
        <taxon>Bacteria</taxon>
        <taxon>Pseudomonadati</taxon>
        <taxon>Nitrospirota</taxon>
        <taxon>Nitrospiria</taxon>
        <taxon>Nitrospirales</taxon>
        <taxon>Nitrospiraceae</taxon>
        <taxon>Nitrospira</taxon>
    </lineage>
</organism>
<dbReference type="Pfam" id="PF11220">
    <property type="entry name" value="DUF3015"/>
    <property type="match status" value="1"/>
</dbReference>
<proteinExistence type="predicted"/>
<dbReference type="AlphaFoldDB" id="A0A1W1I6Q8"/>
<dbReference type="PROSITE" id="PS51257">
    <property type="entry name" value="PROKAR_LIPOPROTEIN"/>
    <property type="match status" value="1"/>
</dbReference>
<reference evidence="1 2" key="1">
    <citation type="submission" date="2017-03" db="EMBL/GenBank/DDBJ databases">
        <authorList>
            <person name="Afonso C.L."/>
            <person name="Miller P.J."/>
            <person name="Scott M.A."/>
            <person name="Spackman E."/>
            <person name="Goraichik I."/>
            <person name="Dimitrov K.M."/>
            <person name="Suarez D.L."/>
            <person name="Swayne D.E."/>
        </authorList>
    </citation>
    <scope>NUCLEOTIDE SEQUENCE [LARGE SCALE GENOMIC DNA]</scope>
    <source>
        <strain evidence="1">Genome sequencing of Nitrospira japonica strain NJ11</strain>
    </source>
</reference>
<accession>A0A1W1I6Q8</accession>
<dbReference type="InterPro" id="IPR021383">
    <property type="entry name" value="DUF3015"/>
</dbReference>
<gene>
    <name evidence="1" type="ORF">NSJP_2493</name>
</gene>
<keyword evidence="2" id="KW-1185">Reference proteome</keyword>
<dbReference type="Proteomes" id="UP000192042">
    <property type="component" value="Chromosome I"/>
</dbReference>
<evidence type="ECO:0000313" key="2">
    <source>
        <dbReference type="Proteomes" id="UP000192042"/>
    </source>
</evidence>
<evidence type="ECO:0008006" key="3">
    <source>
        <dbReference type="Google" id="ProtNLM"/>
    </source>
</evidence>
<dbReference type="KEGG" id="nja:NSJP_2493"/>
<evidence type="ECO:0000313" key="1">
    <source>
        <dbReference type="EMBL" id="SLM48665.1"/>
    </source>
</evidence>
<protein>
    <recommendedName>
        <fullName evidence="3">DUF3015 domain-containing protein</fullName>
    </recommendedName>
</protein>
<dbReference type="STRING" id="1325564.NSJP_2493"/>